<protein>
    <recommendedName>
        <fullName evidence="3">Ribonuclease P protein subunit</fullName>
    </recommendedName>
</protein>
<accession>G8YQ39</accession>
<dbReference type="OrthoDB" id="124041at2759"/>
<dbReference type="HOGENOM" id="CLU_080488_0_0_1"/>
<reference evidence="4 5" key="1">
    <citation type="journal article" date="2012" name="G3 (Bethesda)">
        <title>Pichia sorbitophila, an interspecies yeast hybrid reveals early steps of genome resolution following polyploidization.</title>
        <authorList>
            <person name="Leh Louis V."/>
            <person name="Despons L."/>
            <person name="Friedrich A."/>
            <person name="Martin T."/>
            <person name="Durrens P."/>
            <person name="Casaregola S."/>
            <person name="Neuveglise C."/>
            <person name="Fairhead C."/>
            <person name="Marck C."/>
            <person name="Cruz J.A."/>
            <person name="Straub M.L."/>
            <person name="Kugler V."/>
            <person name="Sacerdot C."/>
            <person name="Uzunov Z."/>
            <person name="Thierry A."/>
            <person name="Weiss S."/>
            <person name="Bleykasten C."/>
            <person name="De Montigny J."/>
            <person name="Jacques N."/>
            <person name="Jung P."/>
            <person name="Lemaire M."/>
            <person name="Mallet S."/>
            <person name="Morel G."/>
            <person name="Richard G.F."/>
            <person name="Sarkar A."/>
            <person name="Savel G."/>
            <person name="Schacherer J."/>
            <person name="Seret M.L."/>
            <person name="Talla E."/>
            <person name="Samson G."/>
            <person name="Jubin C."/>
            <person name="Poulain J."/>
            <person name="Vacherie B."/>
            <person name="Barbe V."/>
            <person name="Pelletier E."/>
            <person name="Sherman D.J."/>
            <person name="Westhof E."/>
            <person name="Weissenbach J."/>
            <person name="Baret P.V."/>
            <person name="Wincker P."/>
            <person name="Gaillardin C."/>
            <person name="Dujon B."/>
            <person name="Souciet J.L."/>
        </authorList>
    </citation>
    <scope>NUCLEOTIDE SEQUENCE [LARGE SCALE GENOMIC DNA]</scope>
    <source>
        <strain evidence="5">ATCC MYA-4447 / BCRC 22081 / CBS 7064 / NBRC 10061 / NRRL Y-12695</strain>
    </source>
</reference>
<proteinExistence type="inferred from homology"/>
<dbReference type="GO" id="GO:0033204">
    <property type="term" value="F:ribonuclease P RNA binding"/>
    <property type="evidence" value="ECO:0007669"/>
    <property type="project" value="InterPro"/>
</dbReference>
<keyword evidence="3" id="KW-0819">tRNA processing</keyword>
<dbReference type="GO" id="GO:0030677">
    <property type="term" value="C:ribonuclease P complex"/>
    <property type="evidence" value="ECO:0007669"/>
    <property type="project" value="InterPro"/>
</dbReference>
<dbReference type="InterPro" id="IPR036980">
    <property type="entry name" value="RNase_P/MRP_Rpp29_sf"/>
</dbReference>
<dbReference type="eggNOG" id="KOG4046">
    <property type="taxonomic scope" value="Eukaryota"/>
</dbReference>
<dbReference type="SMART" id="SM00538">
    <property type="entry name" value="POP4"/>
    <property type="match status" value="1"/>
</dbReference>
<dbReference type="Proteomes" id="UP000005222">
    <property type="component" value="Chromosome D"/>
</dbReference>
<keyword evidence="5" id="KW-1185">Reference proteome</keyword>
<dbReference type="STRING" id="559304.G8YQ39"/>
<evidence type="ECO:0000256" key="2">
    <source>
        <dbReference type="ARBA" id="ARBA00006181"/>
    </source>
</evidence>
<dbReference type="PANTHER" id="PTHR13348:SF0">
    <property type="entry name" value="RIBONUCLEASE P PROTEIN SUBUNIT P29"/>
    <property type="match status" value="1"/>
</dbReference>
<evidence type="ECO:0000256" key="3">
    <source>
        <dbReference type="PIRNR" id="PIRNR027081"/>
    </source>
</evidence>
<name>G8YQ39_PICSO</name>
<sequence>MNRNNSLEKHLLTRCYSSEARIQELLSSRYSLTGEQKPTLVLLPTGSETDTKVHSLLHTEQKGGADDELRHRRKVNTRTELKVFIQTTLKNQKKVVKKIQAYNREAKSRSKKPFPVEKLLHHYKIPMFEEFLLLNDLWQKYIQDLLLSGDNKKEFPPPSSVLPKLASADFNGCYMTVIHSRNEKVVGVEGIVVWDTQHAFILCVPRKDANYETNSHEPVSPSQMVGGLRIIAKKHTIFAFDVIVPKKEKSDKLQDTEQGDYCVGFSIVGSRFEFRSVDRSGKKFKNHNVDNIL</sequence>
<evidence type="ECO:0000313" key="5">
    <source>
        <dbReference type="Proteomes" id="UP000005222"/>
    </source>
</evidence>
<dbReference type="InParanoid" id="G8YQ39"/>
<evidence type="ECO:0000256" key="1">
    <source>
        <dbReference type="ARBA" id="ARBA00004123"/>
    </source>
</evidence>
<dbReference type="Gene3D" id="2.30.30.210">
    <property type="entry name" value="Ribonuclease P/MRP, subunit p29"/>
    <property type="match status" value="1"/>
</dbReference>
<comment type="subcellular location">
    <subcellularLocation>
        <location evidence="1">Nucleus</location>
    </subcellularLocation>
</comment>
<dbReference type="PIRSF" id="PIRSF027081">
    <property type="entry name" value="RNase_P/MRP_p29_subunit"/>
    <property type="match status" value="1"/>
</dbReference>
<dbReference type="OMA" id="DANYETN"/>
<dbReference type="EMBL" id="FO082056">
    <property type="protein sequence ID" value="CCE78774.1"/>
    <property type="molecule type" value="Genomic_DNA"/>
</dbReference>
<dbReference type="AlphaFoldDB" id="G8YQ39"/>
<evidence type="ECO:0000313" key="4">
    <source>
        <dbReference type="EMBL" id="CCE78774.1"/>
    </source>
</evidence>
<dbReference type="SUPFAM" id="SSF101744">
    <property type="entry name" value="Rof/RNase P subunit-like"/>
    <property type="match status" value="1"/>
</dbReference>
<keyword evidence="3" id="KW-0539">Nucleus</keyword>
<dbReference type="InterPro" id="IPR002730">
    <property type="entry name" value="Rpp29/RNP1"/>
</dbReference>
<gene>
    <name evidence="4" type="primary">Piso0_000803</name>
    <name evidence="4" type="ORF">GNLVRS01_PISO0D04469g</name>
</gene>
<dbReference type="GO" id="GO:0001682">
    <property type="term" value="P:tRNA 5'-leader removal"/>
    <property type="evidence" value="ECO:0007669"/>
    <property type="project" value="InterPro"/>
</dbReference>
<dbReference type="PANTHER" id="PTHR13348">
    <property type="entry name" value="RIBONUCLEASE P SUBUNIT P29"/>
    <property type="match status" value="1"/>
</dbReference>
<dbReference type="GO" id="GO:0000172">
    <property type="term" value="C:ribonuclease MRP complex"/>
    <property type="evidence" value="ECO:0007669"/>
    <property type="project" value="InterPro"/>
</dbReference>
<dbReference type="InterPro" id="IPR016848">
    <property type="entry name" value="RNase_P/MRP_Rpp29-subunit"/>
</dbReference>
<dbReference type="GO" id="GO:0005634">
    <property type="term" value="C:nucleus"/>
    <property type="evidence" value="ECO:0007669"/>
    <property type="project" value="UniProtKB-SubCell"/>
</dbReference>
<comment type="similarity">
    <text evidence="2">Belongs to the eukaryotic/archaeal RNase P protein component 1 family.</text>
</comment>
<dbReference type="FunCoup" id="G8YQ39">
    <property type="interactions" value="386"/>
</dbReference>
<dbReference type="GO" id="GO:0006364">
    <property type="term" value="P:rRNA processing"/>
    <property type="evidence" value="ECO:0007669"/>
    <property type="project" value="TreeGrafter"/>
</dbReference>
<dbReference type="InterPro" id="IPR023534">
    <property type="entry name" value="Rof/RNase_P-like"/>
</dbReference>
<dbReference type="Pfam" id="PF01868">
    <property type="entry name" value="RNase_P-MRP_p29"/>
    <property type="match status" value="1"/>
</dbReference>
<organism evidence="4 5">
    <name type="scientific">Pichia sorbitophila (strain ATCC MYA-4447 / BCRC 22081 / CBS 7064 / NBRC 10061 / NRRL Y-12695)</name>
    <name type="common">Hybrid yeast</name>
    <dbReference type="NCBI Taxonomy" id="559304"/>
    <lineage>
        <taxon>Eukaryota</taxon>
        <taxon>Fungi</taxon>
        <taxon>Dikarya</taxon>
        <taxon>Ascomycota</taxon>
        <taxon>Saccharomycotina</taxon>
        <taxon>Pichiomycetes</taxon>
        <taxon>Debaryomycetaceae</taxon>
        <taxon>Millerozyma</taxon>
    </lineage>
</organism>